<proteinExistence type="predicted"/>
<dbReference type="EMBL" id="LAVV01008220">
    <property type="protein sequence ID" value="KNZ53409.1"/>
    <property type="molecule type" value="Genomic_DNA"/>
</dbReference>
<sequence>MEHFQSSTHGPAHVLGRTLACCTPRQNVGRPVSPMPTDAPPITAAPTDSLAVQLAIARANGFSRKQQRTADQIRVSVASAAAKNMQRAAEKAETQVRDHADTSESGGLFPALVEYLTENIWNALLGINSKNAAAATTGVLELHFADLQGLLDVSGGPLLEDEDDKDLPPELLPSIEAKAQRVSLMETTSV</sequence>
<evidence type="ECO:0000313" key="2">
    <source>
        <dbReference type="EMBL" id="KNZ53409.1"/>
    </source>
</evidence>
<protein>
    <submittedName>
        <fullName evidence="2">Uncharacterized protein</fullName>
    </submittedName>
</protein>
<dbReference type="AlphaFoldDB" id="A0A0L6UY50"/>
<keyword evidence="1" id="KW-0175">Coiled coil</keyword>
<accession>A0A0L6UY50</accession>
<comment type="caution">
    <text evidence="2">The sequence shown here is derived from an EMBL/GenBank/DDBJ whole genome shotgun (WGS) entry which is preliminary data.</text>
</comment>
<organism evidence="2 3">
    <name type="scientific">Puccinia sorghi</name>
    <dbReference type="NCBI Taxonomy" id="27349"/>
    <lineage>
        <taxon>Eukaryota</taxon>
        <taxon>Fungi</taxon>
        <taxon>Dikarya</taxon>
        <taxon>Basidiomycota</taxon>
        <taxon>Pucciniomycotina</taxon>
        <taxon>Pucciniomycetes</taxon>
        <taxon>Pucciniales</taxon>
        <taxon>Pucciniaceae</taxon>
        <taxon>Puccinia</taxon>
    </lineage>
</organism>
<keyword evidence="3" id="KW-1185">Reference proteome</keyword>
<reference evidence="2 3" key="1">
    <citation type="submission" date="2015-08" db="EMBL/GenBank/DDBJ databases">
        <title>Next Generation Sequencing and Analysis of the Genome of Puccinia sorghi L Schw, the Causal Agent of Maize Common Rust.</title>
        <authorList>
            <person name="Rochi L."/>
            <person name="Burguener G."/>
            <person name="Darino M."/>
            <person name="Turjanski A."/>
            <person name="Kreff E."/>
            <person name="Dieguez M.J."/>
            <person name="Sacco F."/>
        </authorList>
    </citation>
    <scope>NUCLEOTIDE SEQUENCE [LARGE SCALE GENOMIC DNA]</scope>
    <source>
        <strain evidence="2 3">RO10H11247</strain>
    </source>
</reference>
<feature type="coiled-coil region" evidence="1">
    <location>
        <begin position="75"/>
        <end position="102"/>
    </location>
</feature>
<dbReference type="Proteomes" id="UP000037035">
    <property type="component" value="Unassembled WGS sequence"/>
</dbReference>
<evidence type="ECO:0000256" key="1">
    <source>
        <dbReference type="SAM" id="Coils"/>
    </source>
</evidence>
<evidence type="ECO:0000313" key="3">
    <source>
        <dbReference type="Proteomes" id="UP000037035"/>
    </source>
</evidence>
<name>A0A0L6UY50_9BASI</name>
<gene>
    <name evidence="2" type="ORF">VP01_3246g1</name>
</gene>
<dbReference type="VEuPathDB" id="FungiDB:VP01_3246g1"/>